<evidence type="ECO:0008006" key="3">
    <source>
        <dbReference type="Google" id="ProtNLM"/>
    </source>
</evidence>
<dbReference type="AlphaFoldDB" id="A0A9P6ALN3"/>
<sequence>ISNILPPPAPIDLSIVKLLADTGYVAYQSRIASLSLLSNTYLKFLPPTWRAEASDGTIKGTELKDWKRRVKMYLGPTVEAFGDSRIIFGSSPLGPELESRISPGDWYTLARESVAELGVEGEGIEAIFSGNARAAYGVTGRV</sequence>
<comment type="caution">
    <text evidence="1">The sequence shown here is derived from an EMBL/GenBank/DDBJ whole genome shotgun (WGS) entry which is preliminary data.</text>
</comment>
<name>A0A9P6ALN3_9AGAM</name>
<evidence type="ECO:0000313" key="1">
    <source>
        <dbReference type="EMBL" id="KAF9507076.1"/>
    </source>
</evidence>
<protein>
    <recommendedName>
        <fullName evidence="3">Amidohydrolase-related domain-containing protein</fullName>
    </recommendedName>
</protein>
<evidence type="ECO:0000313" key="2">
    <source>
        <dbReference type="Proteomes" id="UP000886523"/>
    </source>
</evidence>
<keyword evidence="2" id="KW-1185">Reference proteome</keyword>
<dbReference type="EMBL" id="MU129091">
    <property type="protein sequence ID" value="KAF9507076.1"/>
    <property type="molecule type" value="Genomic_DNA"/>
</dbReference>
<organism evidence="1 2">
    <name type="scientific">Hydnum rufescens UP504</name>
    <dbReference type="NCBI Taxonomy" id="1448309"/>
    <lineage>
        <taxon>Eukaryota</taxon>
        <taxon>Fungi</taxon>
        <taxon>Dikarya</taxon>
        <taxon>Basidiomycota</taxon>
        <taxon>Agaricomycotina</taxon>
        <taxon>Agaricomycetes</taxon>
        <taxon>Cantharellales</taxon>
        <taxon>Hydnaceae</taxon>
        <taxon>Hydnum</taxon>
    </lineage>
</organism>
<feature type="non-terminal residue" evidence="1">
    <location>
        <position position="1"/>
    </location>
</feature>
<accession>A0A9P6ALN3</accession>
<proteinExistence type="predicted"/>
<gene>
    <name evidence="1" type="ORF">BS47DRAFT_1304426</name>
</gene>
<reference evidence="1" key="1">
    <citation type="journal article" date="2020" name="Nat. Commun.">
        <title>Large-scale genome sequencing of mycorrhizal fungi provides insights into the early evolution of symbiotic traits.</title>
        <authorList>
            <person name="Miyauchi S."/>
            <person name="Kiss E."/>
            <person name="Kuo A."/>
            <person name="Drula E."/>
            <person name="Kohler A."/>
            <person name="Sanchez-Garcia M."/>
            <person name="Morin E."/>
            <person name="Andreopoulos B."/>
            <person name="Barry K.W."/>
            <person name="Bonito G."/>
            <person name="Buee M."/>
            <person name="Carver A."/>
            <person name="Chen C."/>
            <person name="Cichocki N."/>
            <person name="Clum A."/>
            <person name="Culley D."/>
            <person name="Crous P.W."/>
            <person name="Fauchery L."/>
            <person name="Girlanda M."/>
            <person name="Hayes R.D."/>
            <person name="Keri Z."/>
            <person name="LaButti K."/>
            <person name="Lipzen A."/>
            <person name="Lombard V."/>
            <person name="Magnuson J."/>
            <person name="Maillard F."/>
            <person name="Murat C."/>
            <person name="Nolan M."/>
            <person name="Ohm R.A."/>
            <person name="Pangilinan J."/>
            <person name="Pereira M.F."/>
            <person name="Perotto S."/>
            <person name="Peter M."/>
            <person name="Pfister S."/>
            <person name="Riley R."/>
            <person name="Sitrit Y."/>
            <person name="Stielow J.B."/>
            <person name="Szollosi G."/>
            <person name="Zifcakova L."/>
            <person name="Stursova M."/>
            <person name="Spatafora J.W."/>
            <person name="Tedersoo L."/>
            <person name="Vaario L.M."/>
            <person name="Yamada A."/>
            <person name="Yan M."/>
            <person name="Wang P."/>
            <person name="Xu J."/>
            <person name="Bruns T."/>
            <person name="Baldrian P."/>
            <person name="Vilgalys R."/>
            <person name="Dunand C."/>
            <person name="Henrissat B."/>
            <person name="Grigoriev I.V."/>
            <person name="Hibbett D."/>
            <person name="Nagy L.G."/>
            <person name="Martin F.M."/>
        </authorList>
    </citation>
    <scope>NUCLEOTIDE SEQUENCE</scope>
    <source>
        <strain evidence="1">UP504</strain>
    </source>
</reference>
<dbReference type="OrthoDB" id="2135488at2759"/>
<dbReference type="Gene3D" id="3.20.20.140">
    <property type="entry name" value="Metal-dependent hydrolases"/>
    <property type="match status" value="1"/>
</dbReference>
<dbReference type="Proteomes" id="UP000886523">
    <property type="component" value="Unassembled WGS sequence"/>
</dbReference>